<dbReference type="InterPro" id="IPR026881">
    <property type="entry name" value="WYL_dom"/>
</dbReference>
<dbReference type="KEGG" id="cmet:K6K41_02845"/>
<reference evidence="4" key="1">
    <citation type="submission" date="2021-08" db="EMBL/GenBank/DDBJ databases">
        <authorList>
            <person name="Zhang H."/>
            <person name="Xu M."/>
            <person name="Yu Z."/>
            <person name="Yang L."/>
            <person name="Cai Y."/>
        </authorList>
    </citation>
    <scope>NUCLEOTIDE SEQUENCE</scope>
    <source>
        <strain evidence="4">CHL1</strain>
    </source>
</reference>
<accession>A0A9E6R9H1</accession>
<evidence type="ECO:0000313" key="5">
    <source>
        <dbReference type="Proteomes" id="UP000825701"/>
    </source>
</evidence>
<dbReference type="Pfam" id="PF26109">
    <property type="entry name" value="WHD_BrxR"/>
    <property type="match status" value="1"/>
</dbReference>
<evidence type="ECO:0000259" key="2">
    <source>
        <dbReference type="Pfam" id="PF26107"/>
    </source>
</evidence>
<dbReference type="AlphaFoldDB" id="A0A9E6R9H1"/>
<feature type="domain" description="DNA-binding transcriptional repressor CapW winged helix-turn-helix" evidence="3">
    <location>
        <begin position="10"/>
        <end position="77"/>
    </location>
</feature>
<dbReference type="Pfam" id="PF13280">
    <property type="entry name" value="WYL"/>
    <property type="match status" value="1"/>
</dbReference>
<organism evidence="4 5">
    <name type="scientific">Chenggangzhangella methanolivorans</name>
    <dbReference type="NCBI Taxonomy" id="1437009"/>
    <lineage>
        <taxon>Bacteria</taxon>
        <taxon>Pseudomonadati</taxon>
        <taxon>Pseudomonadota</taxon>
        <taxon>Alphaproteobacteria</taxon>
        <taxon>Hyphomicrobiales</taxon>
        <taxon>Methylopilaceae</taxon>
        <taxon>Chenggangzhangella</taxon>
    </lineage>
</organism>
<feature type="domain" description="WYL" evidence="1">
    <location>
        <begin position="112"/>
        <end position="175"/>
    </location>
</feature>
<feature type="domain" description="DNA-binding transcriptional repressor CapW C-terminal dimerisation" evidence="2">
    <location>
        <begin position="201"/>
        <end position="254"/>
    </location>
</feature>
<protein>
    <submittedName>
        <fullName evidence="4">WYL domain-containing protein</fullName>
    </submittedName>
</protein>
<dbReference type="Proteomes" id="UP000825701">
    <property type="component" value="Chromosome"/>
</dbReference>
<dbReference type="Pfam" id="PF26107">
    <property type="entry name" value="BrxR_CTD"/>
    <property type="match status" value="1"/>
</dbReference>
<dbReference type="EMBL" id="CP081869">
    <property type="protein sequence ID" value="QZO00668.1"/>
    <property type="molecule type" value="Genomic_DNA"/>
</dbReference>
<sequence>MTFDDLKHAQRERLTFLDRCLLWRGVANRRDLIDRFKISEPQAAIDFKAYLALNRASPPTYDAARKTYVAARPHQPITPCSVDEAFDILRDDLVADVPSALPRPARTADPTVLSRLHQAIRGRCAIHIAYTSMTSGPDAGRWIAPTRFMSDGQAIYLRAYSFRHEEHRTYLPIRISPKSDFLTKPLAEPLPPDDDWNTKATIWLRPKRSLSQAQQEVVRLEYGFTDDRLCIVTRRPLEFLFDRRWGLDQDTTRLERDDIDYEPLDPEGA</sequence>
<name>A0A9E6R9H1_9HYPH</name>
<evidence type="ECO:0000259" key="3">
    <source>
        <dbReference type="Pfam" id="PF26109"/>
    </source>
</evidence>
<dbReference type="InterPro" id="IPR059019">
    <property type="entry name" value="WHD_CapW"/>
</dbReference>
<evidence type="ECO:0000259" key="1">
    <source>
        <dbReference type="Pfam" id="PF13280"/>
    </source>
</evidence>
<keyword evidence="5" id="KW-1185">Reference proteome</keyword>
<dbReference type="InterPro" id="IPR059020">
    <property type="entry name" value="CapW_CTD"/>
</dbReference>
<evidence type="ECO:0000313" key="4">
    <source>
        <dbReference type="EMBL" id="QZO00668.1"/>
    </source>
</evidence>
<proteinExistence type="predicted"/>
<dbReference type="RefSeq" id="WP_261403842.1">
    <property type="nucleotide sequence ID" value="NZ_CP081869.1"/>
</dbReference>
<gene>
    <name evidence="4" type="ORF">K6K41_02845</name>
</gene>